<feature type="compositionally biased region" description="Low complexity" evidence="8">
    <location>
        <begin position="7"/>
        <end position="21"/>
    </location>
</feature>
<dbReference type="Proteomes" id="UP000007879">
    <property type="component" value="Unassembled WGS sequence"/>
</dbReference>
<reference evidence="9" key="2">
    <citation type="submission" date="2024-06" db="UniProtKB">
        <authorList>
            <consortium name="EnsemblMetazoa"/>
        </authorList>
    </citation>
    <scope>IDENTIFICATION</scope>
</reference>
<evidence type="ECO:0000313" key="9">
    <source>
        <dbReference type="EnsemblMetazoa" id="XP_011408447.1"/>
    </source>
</evidence>
<reference evidence="10" key="1">
    <citation type="journal article" date="2010" name="Nature">
        <title>The Amphimedon queenslandica genome and the evolution of animal complexity.</title>
        <authorList>
            <person name="Srivastava M."/>
            <person name="Simakov O."/>
            <person name="Chapman J."/>
            <person name="Fahey B."/>
            <person name="Gauthier M.E."/>
            <person name="Mitros T."/>
            <person name="Richards G.S."/>
            <person name="Conaco C."/>
            <person name="Dacre M."/>
            <person name="Hellsten U."/>
            <person name="Larroux C."/>
            <person name="Putnam N.H."/>
            <person name="Stanke M."/>
            <person name="Adamska M."/>
            <person name="Darling A."/>
            <person name="Degnan S.M."/>
            <person name="Oakley T.H."/>
            <person name="Plachetzki D.C."/>
            <person name="Zhai Y."/>
            <person name="Adamski M."/>
            <person name="Calcino A."/>
            <person name="Cummins S.F."/>
            <person name="Goodstein D.M."/>
            <person name="Harris C."/>
            <person name="Jackson D.J."/>
            <person name="Leys S.P."/>
            <person name="Shu S."/>
            <person name="Woodcroft B.J."/>
            <person name="Vervoort M."/>
            <person name="Kosik K.S."/>
            <person name="Manning G."/>
            <person name="Degnan B.M."/>
            <person name="Rokhsar D.S."/>
        </authorList>
    </citation>
    <scope>NUCLEOTIDE SEQUENCE [LARGE SCALE GENOMIC DNA]</scope>
</reference>
<dbReference type="PANTHER" id="PTHR13522:SF3">
    <property type="entry name" value="U6 SNRNA PHOSPHODIESTERASE 1"/>
    <property type="match status" value="1"/>
</dbReference>
<sequence>MADSRSLHLVSYSSSSDSSGSEETPPVIKKYKENTSKPLELPGAIANMFSEGDHIDVAEDHDGRKRSFAHVRGNWPTHVYIPITFPDGFNNVMESFLKKSLQDVIPFQSELHLSLSRTVPIQYHWIQPLTASLMESITNNHKRYIKKIIKLKNWQKVSNKHN</sequence>
<keyword evidence="4" id="KW-0539">Nucleus</keyword>
<keyword evidence="10" id="KW-1185">Reference proteome</keyword>
<dbReference type="Pfam" id="PF09749">
    <property type="entry name" value="HVSL"/>
    <property type="match status" value="1"/>
</dbReference>
<accession>A0AAN0ISI2</accession>
<keyword evidence="1" id="KW-0540">Nuclease</keyword>
<evidence type="ECO:0000256" key="5">
    <source>
        <dbReference type="ARBA" id="ARBA00029300"/>
    </source>
</evidence>
<dbReference type="KEGG" id="aqu:105315475"/>
<evidence type="ECO:0000313" key="10">
    <source>
        <dbReference type="Proteomes" id="UP000007879"/>
    </source>
</evidence>
<evidence type="ECO:0000256" key="3">
    <source>
        <dbReference type="ARBA" id="ARBA00023239"/>
    </source>
</evidence>
<keyword evidence="3" id="KW-0456">Lyase</keyword>
<dbReference type="GO" id="GO:0005634">
    <property type="term" value="C:nucleus"/>
    <property type="evidence" value="ECO:0007669"/>
    <property type="project" value="TreeGrafter"/>
</dbReference>
<feature type="region of interest" description="Disordered" evidence="8">
    <location>
        <begin position="1"/>
        <end position="27"/>
    </location>
</feature>
<comment type="catalytic activity">
    <reaction evidence="5">
        <text>a 3'-end uridylyl-uridine-RNA = a 3'-end 2',3'-cyclophospho-uridine-RNA + uridine</text>
        <dbReference type="Rhea" id="RHEA:46052"/>
        <dbReference type="Rhea" id="RHEA-COMP:17384"/>
        <dbReference type="Rhea" id="RHEA-COMP:17385"/>
        <dbReference type="ChEBI" id="CHEBI:16704"/>
        <dbReference type="ChEBI" id="CHEBI:85643"/>
        <dbReference type="ChEBI" id="CHEBI:85644"/>
    </reaction>
    <physiologicalReaction direction="left-to-right" evidence="5">
        <dbReference type="Rhea" id="RHEA:46053"/>
    </physiologicalReaction>
</comment>
<dbReference type="EnsemblMetazoa" id="XM_011410145.2">
    <property type="protein sequence ID" value="XP_011408447.1"/>
    <property type="gene ID" value="LOC105315475"/>
</dbReference>
<proteinExistence type="predicted"/>
<evidence type="ECO:0000256" key="2">
    <source>
        <dbReference type="ARBA" id="ARBA00022801"/>
    </source>
</evidence>
<dbReference type="GO" id="GO:0034477">
    <property type="term" value="P:U6 snRNA 3'-end processing"/>
    <property type="evidence" value="ECO:0007669"/>
    <property type="project" value="InterPro"/>
</dbReference>
<evidence type="ECO:0000256" key="6">
    <source>
        <dbReference type="ARBA" id="ARBA00029543"/>
    </source>
</evidence>
<organism evidence="9 10">
    <name type="scientific">Amphimedon queenslandica</name>
    <name type="common">Sponge</name>
    <dbReference type="NCBI Taxonomy" id="400682"/>
    <lineage>
        <taxon>Eukaryota</taxon>
        <taxon>Metazoa</taxon>
        <taxon>Porifera</taxon>
        <taxon>Demospongiae</taxon>
        <taxon>Heteroscleromorpha</taxon>
        <taxon>Haplosclerida</taxon>
        <taxon>Niphatidae</taxon>
        <taxon>Amphimedon</taxon>
    </lineage>
</organism>
<evidence type="ECO:0000256" key="4">
    <source>
        <dbReference type="ARBA" id="ARBA00023242"/>
    </source>
</evidence>
<keyword evidence="2" id="KW-0378">Hydrolase</keyword>
<dbReference type="InterPro" id="IPR027521">
    <property type="entry name" value="Usb1"/>
</dbReference>
<dbReference type="RefSeq" id="XP_011408447.1">
    <property type="nucleotide sequence ID" value="XM_011410145.2"/>
</dbReference>
<protein>
    <recommendedName>
        <fullName evidence="6">U6 snRNA phosphodiesterase 1</fullName>
    </recommendedName>
    <alternativeName>
        <fullName evidence="7">3'-5' RNA exonuclease USB1</fullName>
    </alternativeName>
</protein>
<dbReference type="Gene3D" id="3.90.1140.10">
    <property type="entry name" value="Cyclic phosphodiesterase"/>
    <property type="match status" value="1"/>
</dbReference>
<dbReference type="AlphaFoldDB" id="A0AAN0ISI2"/>
<dbReference type="GO" id="GO:0000175">
    <property type="term" value="F:3'-5'-RNA exonuclease activity"/>
    <property type="evidence" value="ECO:0007669"/>
    <property type="project" value="TreeGrafter"/>
</dbReference>
<evidence type="ECO:0000256" key="1">
    <source>
        <dbReference type="ARBA" id="ARBA00022722"/>
    </source>
</evidence>
<evidence type="ECO:0000256" key="8">
    <source>
        <dbReference type="SAM" id="MobiDB-lite"/>
    </source>
</evidence>
<name>A0AAN0ISI2_AMPQE</name>
<evidence type="ECO:0000256" key="7">
    <source>
        <dbReference type="ARBA" id="ARBA00030030"/>
    </source>
</evidence>
<dbReference type="GeneID" id="105315475"/>
<dbReference type="GO" id="GO:0016829">
    <property type="term" value="F:lyase activity"/>
    <property type="evidence" value="ECO:0007669"/>
    <property type="project" value="UniProtKB-KW"/>
</dbReference>
<dbReference type="PANTHER" id="PTHR13522">
    <property type="entry name" value="U6 SNRNA PHOSPHODIESTERASE 1"/>
    <property type="match status" value="1"/>
</dbReference>